<comment type="caution">
    <text evidence="3">The sequence shown here is derived from an EMBL/GenBank/DDBJ whole genome shotgun (WGS) entry which is preliminary data.</text>
</comment>
<keyword evidence="4" id="KW-1185">Reference proteome</keyword>
<feature type="chain" id="PRO_5019148302" evidence="1">
    <location>
        <begin position="22"/>
        <end position="167"/>
    </location>
</feature>
<accession>A0A419A9B7</accession>
<dbReference type="AlphaFoldDB" id="A0A419A9B7"/>
<organism evidence="3 4">
    <name type="scientific">Paracoccus siganidrum</name>
    <dbReference type="NCBI Taxonomy" id="1276757"/>
    <lineage>
        <taxon>Bacteria</taxon>
        <taxon>Pseudomonadati</taxon>
        <taxon>Pseudomonadota</taxon>
        <taxon>Alphaproteobacteria</taxon>
        <taxon>Rhodobacterales</taxon>
        <taxon>Paracoccaceae</taxon>
        <taxon>Paracoccus</taxon>
    </lineage>
</organism>
<name>A0A419A9B7_9RHOB</name>
<dbReference type="Pfam" id="PF07007">
    <property type="entry name" value="LprI"/>
    <property type="match status" value="1"/>
</dbReference>
<keyword evidence="1" id="KW-0732">Signal</keyword>
<dbReference type="EMBL" id="QZEW01000019">
    <property type="protein sequence ID" value="RJL19105.1"/>
    <property type="molecule type" value="Genomic_DNA"/>
</dbReference>
<dbReference type="Proteomes" id="UP000283587">
    <property type="component" value="Unassembled WGS sequence"/>
</dbReference>
<dbReference type="OrthoDB" id="7340239at2"/>
<protein>
    <submittedName>
        <fullName evidence="3">DUF1311 domain-containing protein</fullName>
    </submittedName>
</protein>
<feature type="signal peptide" evidence="1">
    <location>
        <begin position="1"/>
        <end position="21"/>
    </location>
</feature>
<dbReference type="RefSeq" id="WP_119897258.1">
    <property type="nucleotide sequence ID" value="NZ_QNRC01000002.1"/>
</dbReference>
<reference evidence="4" key="1">
    <citation type="submission" date="2018-09" db="EMBL/GenBank/DDBJ databases">
        <title>Paracoccus onubensis nov. sp. a moderate halophilic bacterium isolated from Gruta de las Maravillas (Aracena, Spain).</title>
        <authorList>
            <person name="Jurado V."/>
            <person name="Gutierrez-Patricio S."/>
            <person name="Gonzalez-Pimentel J.L."/>
            <person name="Miller A.Z."/>
            <person name="Laiz L."/>
            <person name="Saiz-Jimenez C."/>
        </authorList>
    </citation>
    <scope>NUCLEOTIDE SEQUENCE [LARGE SCALE GENOMIC DNA]</scope>
    <source>
        <strain evidence="4">DSM 26381</strain>
    </source>
</reference>
<sequence>MRKAGLLFWLAAGLAAPAAMAGDASGFDPAAISQCLAEASSQGAQVDCTEAGMAACLDYARDRYRGDDPDFPQWNCLDAAHQAWEAELTATYRRLLEQEAAAGAGPQDMLRRAEHSWIAFRDDLCNWTGEAAAARGENGELATLRCRRDEAARHRALLDGRLQDGGG</sequence>
<evidence type="ECO:0000313" key="3">
    <source>
        <dbReference type="EMBL" id="RJL19105.1"/>
    </source>
</evidence>
<gene>
    <name evidence="3" type="ORF">D3P05_05980</name>
</gene>
<feature type="domain" description="Lysozyme inhibitor LprI-like N-terminal" evidence="2">
    <location>
        <begin position="75"/>
        <end position="151"/>
    </location>
</feature>
<evidence type="ECO:0000259" key="2">
    <source>
        <dbReference type="Pfam" id="PF07007"/>
    </source>
</evidence>
<evidence type="ECO:0000256" key="1">
    <source>
        <dbReference type="SAM" id="SignalP"/>
    </source>
</evidence>
<dbReference type="Gene3D" id="1.20.1270.180">
    <property type="match status" value="1"/>
</dbReference>
<proteinExistence type="predicted"/>
<dbReference type="InterPro" id="IPR009739">
    <property type="entry name" value="LprI-like_N"/>
</dbReference>
<evidence type="ECO:0000313" key="4">
    <source>
        <dbReference type="Proteomes" id="UP000283587"/>
    </source>
</evidence>